<keyword evidence="3 10" id="KW-0347">Helicase</keyword>
<dbReference type="PROSITE" id="PS51195">
    <property type="entry name" value="Q_MOTIF"/>
    <property type="match status" value="1"/>
</dbReference>
<dbReference type="EC" id="3.6.4.13" evidence="10"/>
<evidence type="ECO:0000256" key="1">
    <source>
        <dbReference type="ARBA" id="ARBA00022741"/>
    </source>
</evidence>
<gene>
    <name evidence="10" type="primary">DBP8</name>
    <name evidence="10" type="ORF">H4R34_000887</name>
</gene>
<reference evidence="10" key="1">
    <citation type="submission" date="2022-07" db="EMBL/GenBank/DDBJ databases">
        <title>Phylogenomic reconstructions and comparative analyses of Kickxellomycotina fungi.</title>
        <authorList>
            <person name="Reynolds N.K."/>
            <person name="Stajich J.E."/>
            <person name="Barry K."/>
            <person name="Grigoriev I.V."/>
            <person name="Crous P."/>
            <person name="Smith M.E."/>
        </authorList>
    </citation>
    <scope>NUCLEOTIDE SEQUENCE</scope>
    <source>
        <strain evidence="10">RSA 567</strain>
    </source>
</reference>
<dbReference type="PROSITE" id="PS51192">
    <property type="entry name" value="HELICASE_ATP_BIND_1"/>
    <property type="match status" value="1"/>
</dbReference>
<dbReference type="PROSITE" id="PS51194">
    <property type="entry name" value="HELICASE_CTER"/>
    <property type="match status" value="1"/>
</dbReference>
<evidence type="ECO:0000259" key="7">
    <source>
        <dbReference type="PROSITE" id="PS51192"/>
    </source>
</evidence>
<accession>A0A9W8B6D5</accession>
<evidence type="ECO:0000256" key="3">
    <source>
        <dbReference type="ARBA" id="ARBA00022806"/>
    </source>
</evidence>
<evidence type="ECO:0000259" key="8">
    <source>
        <dbReference type="PROSITE" id="PS51194"/>
    </source>
</evidence>
<feature type="domain" description="Helicase C-terminal" evidence="8">
    <location>
        <begin position="230"/>
        <end position="392"/>
    </location>
</feature>
<feature type="short sequence motif" description="Q motif" evidence="6">
    <location>
        <begin position="4"/>
        <end position="32"/>
    </location>
</feature>
<dbReference type="InterPro" id="IPR027417">
    <property type="entry name" value="P-loop_NTPase"/>
</dbReference>
<dbReference type="EMBL" id="JANBQB010000031">
    <property type="protein sequence ID" value="KAJ1984082.1"/>
    <property type="molecule type" value="Genomic_DNA"/>
</dbReference>
<dbReference type="SMART" id="SM00487">
    <property type="entry name" value="DEXDc"/>
    <property type="match status" value="1"/>
</dbReference>
<keyword evidence="4" id="KW-0067">ATP-binding</keyword>
<dbReference type="PANTHER" id="PTHR47959:SF24">
    <property type="entry name" value="ATP-DEPENDENT RNA HELICASE"/>
    <property type="match status" value="1"/>
</dbReference>
<dbReference type="InterPro" id="IPR011545">
    <property type="entry name" value="DEAD/DEAH_box_helicase_dom"/>
</dbReference>
<dbReference type="InterPro" id="IPR050079">
    <property type="entry name" value="DEAD_box_RNA_helicase"/>
</dbReference>
<dbReference type="PANTHER" id="PTHR47959">
    <property type="entry name" value="ATP-DEPENDENT RNA HELICASE RHLE-RELATED"/>
    <property type="match status" value="1"/>
</dbReference>
<protein>
    <submittedName>
        <fullName evidence="10">RNA helicase</fullName>
        <ecNumber evidence="10">3.6.4.13</ecNumber>
    </submittedName>
</protein>
<sequence>MALTTFSDLGLDTWLVDTLSTMAIDCPTEIQEHCIPAILQGRNVLGGAKTGSGKTAAFALPILQTLSEDPYGVYALVITPTRELALQITQQFEVLGTGIDLDVMTVVGGLELMQQVKELARRPHIVVATPGRLLDVIRTNPEVIHFKRLRYLVLDEVDELLSNAFVDSVHEVFQALPKKRQTLVFSATMPQWIIDRFSLPSAATSHSNEDDRSDAPFVHVCQSEQTTVSTLSQQFILTPSRARHAYLYHLLTQDTLRGMLTIIFVPTCRDCEQLRLMLRELEIRCTAIHSKMRQKDRVSSINRFKSSTVKVLLATDVASRGLDIPSVQLVINYNVPLYPAVYIHRVGRTARAGRYGMAISMVTEDDAPSVLRIEERIGRQLDQYPVEEKKVMDKFRQVNRAKGNSAVQMYTAKFGERDLIYKLKERRQGRAARSVRALSAKPSAL</sequence>
<keyword evidence="11" id="KW-1185">Reference proteome</keyword>
<evidence type="ECO:0000313" key="11">
    <source>
        <dbReference type="Proteomes" id="UP001151582"/>
    </source>
</evidence>
<dbReference type="CDD" id="cd18787">
    <property type="entry name" value="SF2_C_DEAD"/>
    <property type="match status" value="1"/>
</dbReference>
<dbReference type="Pfam" id="PF00271">
    <property type="entry name" value="Helicase_C"/>
    <property type="match status" value="1"/>
</dbReference>
<dbReference type="InterPro" id="IPR014001">
    <property type="entry name" value="Helicase_ATP-bd"/>
</dbReference>
<evidence type="ECO:0000313" key="10">
    <source>
        <dbReference type="EMBL" id="KAJ1984082.1"/>
    </source>
</evidence>
<evidence type="ECO:0000256" key="5">
    <source>
        <dbReference type="ARBA" id="ARBA00022884"/>
    </source>
</evidence>
<feature type="domain" description="Helicase ATP-binding" evidence="7">
    <location>
        <begin position="35"/>
        <end position="207"/>
    </location>
</feature>
<dbReference type="Pfam" id="PF00270">
    <property type="entry name" value="DEAD"/>
    <property type="match status" value="1"/>
</dbReference>
<dbReference type="OrthoDB" id="10261904at2759"/>
<comment type="caution">
    <text evidence="10">The sequence shown here is derived from an EMBL/GenBank/DDBJ whole genome shotgun (WGS) entry which is preliminary data.</text>
</comment>
<evidence type="ECO:0000259" key="9">
    <source>
        <dbReference type="PROSITE" id="PS51195"/>
    </source>
</evidence>
<dbReference type="InterPro" id="IPR014014">
    <property type="entry name" value="RNA_helicase_DEAD_Q_motif"/>
</dbReference>
<dbReference type="GO" id="GO:0016787">
    <property type="term" value="F:hydrolase activity"/>
    <property type="evidence" value="ECO:0007669"/>
    <property type="project" value="UniProtKB-KW"/>
</dbReference>
<evidence type="ECO:0000256" key="4">
    <source>
        <dbReference type="ARBA" id="ARBA00022840"/>
    </source>
</evidence>
<dbReference type="GO" id="GO:0003723">
    <property type="term" value="F:RNA binding"/>
    <property type="evidence" value="ECO:0007669"/>
    <property type="project" value="UniProtKB-KW"/>
</dbReference>
<dbReference type="GO" id="GO:0005829">
    <property type="term" value="C:cytosol"/>
    <property type="evidence" value="ECO:0007669"/>
    <property type="project" value="TreeGrafter"/>
</dbReference>
<dbReference type="SUPFAM" id="SSF52540">
    <property type="entry name" value="P-loop containing nucleoside triphosphate hydrolases"/>
    <property type="match status" value="1"/>
</dbReference>
<keyword evidence="2 10" id="KW-0378">Hydrolase</keyword>
<keyword evidence="1" id="KW-0547">Nucleotide-binding</keyword>
<dbReference type="GO" id="GO:0003724">
    <property type="term" value="F:RNA helicase activity"/>
    <property type="evidence" value="ECO:0007669"/>
    <property type="project" value="UniProtKB-EC"/>
</dbReference>
<keyword evidence="5" id="KW-0694">RNA-binding</keyword>
<evidence type="ECO:0000256" key="6">
    <source>
        <dbReference type="PROSITE-ProRule" id="PRU00552"/>
    </source>
</evidence>
<dbReference type="Proteomes" id="UP001151582">
    <property type="component" value="Unassembled WGS sequence"/>
</dbReference>
<feature type="domain" description="DEAD-box RNA helicase Q" evidence="9">
    <location>
        <begin position="4"/>
        <end position="32"/>
    </location>
</feature>
<organism evidence="10 11">
    <name type="scientific">Dimargaris verticillata</name>
    <dbReference type="NCBI Taxonomy" id="2761393"/>
    <lineage>
        <taxon>Eukaryota</taxon>
        <taxon>Fungi</taxon>
        <taxon>Fungi incertae sedis</taxon>
        <taxon>Zoopagomycota</taxon>
        <taxon>Kickxellomycotina</taxon>
        <taxon>Dimargaritomycetes</taxon>
        <taxon>Dimargaritales</taxon>
        <taxon>Dimargaritaceae</taxon>
        <taxon>Dimargaris</taxon>
    </lineage>
</organism>
<dbReference type="Gene3D" id="3.40.50.300">
    <property type="entry name" value="P-loop containing nucleotide triphosphate hydrolases"/>
    <property type="match status" value="2"/>
</dbReference>
<dbReference type="AlphaFoldDB" id="A0A9W8B6D5"/>
<name>A0A9W8B6D5_9FUNG</name>
<proteinExistence type="predicted"/>
<dbReference type="GO" id="GO:0005524">
    <property type="term" value="F:ATP binding"/>
    <property type="evidence" value="ECO:0007669"/>
    <property type="project" value="UniProtKB-KW"/>
</dbReference>
<evidence type="ECO:0000256" key="2">
    <source>
        <dbReference type="ARBA" id="ARBA00022801"/>
    </source>
</evidence>
<dbReference type="SMART" id="SM00490">
    <property type="entry name" value="HELICc"/>
    <property type="match status" value="1"/>
</dbReference>
<dbReference type="InterPro" id="IPR001650">
    <property type="entry name" value="Helicase_C-like"/>
</dbReference>